<dbReference type="InterPro" id="IPR017438">
    <property type="entry name" value="ATP-NAD_kinase_N"/>
</dbReference>
<evidence type="ECO:0000313" key="9">
    <source>
        <dbReference type="Proteomes" id="UP001515500"/>
    </source>
</evidence>
<organism evidence="9 10">
    <name type="scientific">Dioscorea cayennensis subsp. rotundata</name>
    <name type="common">White Guinea yam</name>
    <name type="synonym">Dioscorea rotundata</name>
    <dbReference type="NCBI Taxonomy" id="55577"/>
    <lineage>
        <taxon>Eukaryota</taxon>
        <taxon>Viridiplantae</taxon>
        <taxon>Streptophyta</taxon>
        <taxon>Embryophyta</taxon>
        <taxon>Tracheophyta</taxon>
        <taxon>Spermatophyta</taxon>
        <taxon>Magnoliopsida</taxon>
        <taxon>Liliopsida</taxon>
        <taxon>Dioscoreales</taxon>
        <taxon>Dioscoreaceae</taxon>
        <taxon>Dioscorea</taxon>
    </lineage>
</organism>
<evidence type="ECO:0000259" key="8">
    <source>
        <dbReference type="PROSITE" id="PS50146"/>
    </source>
</evidence>
<dbReference type="SMART" id="SM00046">
    <property type="entry name" value="DAGKc"/>
    <property type="match status" value="1"/>
</dbReference>
<dbReference type="Pfam" id="PF19279">
    <property type="entry name" value="YegS_C"/>
    <property type="match status" value="1"/>
</dbReference>
<dbReference type="GO" id="GO:0005774">
    <property type="term" value="C:vacuolar membrane"/>
    <property type="evidence" value="ECO:0007669"/>
    <property type="project" value="UniProtKB-SubCell"/>
</dbReference>
<evidence type="ECO:0000256" key="2">
    <source>
        <dbReference type="ARBA" id="ARBA00022679"/>
    </source>
</evidence>
<dbReference type="EC" id="2.7.1.91" evidence="7"/>
<dbReference type="GeneID" id="120277457"/>
<evidence type="ECO:0000256" key="6">
    <source>
        <dbReference type="ARBA" id="ARBA00023136"/>
    </source>
</evidence>
<keyword evidence="6" id="KW-0472">Membrane</keyword>
<dbReference type="SUPFAM" id="SSF111331">
    <property type="entry name" value="NAD kinase/diacylglycerol kinase-like"/>
    <property type="match status" value="1"/>
</dbReference>
<comment type="subcellular location">
    <subcellularLocation>
        <location evidence="1">Vacuole membrane</location>
        <topology evidence="1">Peripheral membrane protein</topology>
    </subcellularLocation>
</comment>
<proteinExistence type="predicted"/>
<gene>
    <name evidence="10" type="primary">LOC120277457</name>
</gene>
<keyword evidence="4" id="KW-0418">Kinase</keyword>
<dbReference type="GO" id="GO:0005524">
    <property type="term" value="F:ATP binding"/>
    <property type="evidence" value="ECO:0007669"/>
    <property type="project" value="UniProtKB-KW"/>
</dbReference>
<evidence type="ECO:0000256" key="5">
    <source>
        <dbReference type="ARBA" id="ARBA00022840"/>
    </source>
</evidence>
<dbReference type="InterPro" id="IPR045540">
    <property type="entry name" value="YegS/DAGK_C"/>
</dbReference>
<dbReference type="Gene3D" id="2.60.200.40">
    <property type="match status" value="1"/>
</dbReference>
<accession>A0AB40CLJ9</accession>
<dbReference type="FunFam" id="3.40.50.10330:FF:000005">
    <property type="entry name" value="Sphingosine kinase 2"/>
    <property type="match status" value="1"/>
</dbReference>
<dbReference type="GO" id="GO:0008481">
    <property type="term" value="F:sphingosine kinase activity"/>
    <property type="evidence" value="ECO:0007669"/>
    <property type="project" value="UniProtKB-EC"/>
</dbReference>
<dbReference type="PANTHER" id="PTHR12358:SF31">
    <property type="entry name" value="ACYLGLYCEROL KINASE, MITOCHONDRIAL"/>
    <property type="match status" value="1"/>
</dbReference>
<dbReference type="GO" id="GO:0046512">
    <property type="term" value="P:sphingosine biosynthetic process"/>
    <property type="evidence" value="ECO:0007669"/>
    <property type="project" value="TreeGrafter"/>
</dbReference>
<dbReference type="PROSITE" id="PS50146">
    <property type="entry name" value="DAGK"/>
    <property type="match status" value="1"/>
</dbReference>
<dbReference type="RefSeq" id="XP_039140244.1">
    <property type="nucleotide sequence ID" value="XM_039284310.1"/>
</dbReference>
<reference evidence="10" key="1">
    <citation type="submission" date="2025-08" db="UniProtKB">
        <authorList>
            <consortium name="RefSeq"/>
        </authorList>
    </citation>
    <scope>IDENTIFICATION</scope>
</reference>
<name>A0AB40CLJ9_DIOCR</name>
<dbReference type="InterPro" id="IPR001206">
    <property type="entry name" value="Diacylglycerol_kinase_cat_dom"/>
</dbReference>
<dbReference type="PANTHER" id="PTHR12358">
    <property type="entry name" value="SPHINGOSINE KINASE"/>
    <property type="match status" value="1"/>
</dbReference>
<dbReference type="Pfam" id="PF00781">
    <property type="entry name" value="DAGK_cat"/>
    <property type="match status" value="1"/>
</dbReference>
<evidence type="ECO:0000256" key="3">
    <source>
        <dbReference type="ARBA" id="ARBA00022741"/>
    </source>
</evidence>
<dbReference type="Gene3D" id="3.40.50.10330">
    <property type="entry name" value="Probable inorganic polyphosphate/atp-NAD kinase, domain 1"/>
    <property type="match status" value="1"/>
</dbReference>
<keyword evidence="2" id="KW-0808">Transferase</keyword>
<dbReference type="AlphaFoldDB" id="A0AB40CLJ9"/>
<sequence>MASKTQTQAQALTERIQVDGDPVEAVLDHGTGELRWRSGDDDRRLFVESEMLGIEMKGMIITIRAFVDAPERCCFVSSSGRRVRRDFLLEMPSETSAMIWTERLKDCIDSLGRPKRLFIIVNPFGGKKVAPQIFQNEVRPLMEAAGILYTVQETNHRLHAQEIAQSMNLDQYDGIVCVSGDGILAEVVNGLLQREDWHTAIKMPLGIVPAGTSNGMAKSLLDSVGQVYSISNAAFSIIRGHTRKLDVASILQGEAQFFSVLMLTWGFMADVDIESEKYRWMGSARIGFYSLLRVMNLRKYHGCVKFVPAPGYELYGEPLCQDEISKDNPHMQESRGGSRVQHYHGPQTSLQGMEWRSINGPFVLVCLNNVPWPVEDVLLAPEAKFSDGYLDMTIIRDCPKTALLMMLLKMDEGDHVKSDYVMHLKVKALRLEPGQCVGNPKKGGIVDCDGEIIARGEDACSCHQQDSLMAYGPPIQVTVDKGLATIFSPRDVCGFESL</sequence>
<dbReference type="InterPro" id="IPR016064">
    <property type="entry name" value="NAD/diacylglycerol_kinase_sf"/>
</dbReference>
<evidence type="ECO:0000313" key="10">
    <source>
        <dbReference type="RefSeq" id="XP_039140244.1"/>
    </source>
</evidence>
<keyword evidence="9" id="KW-1185">Reference proteome</keyword>
<evidence type="ECO:0000256" key="7">
    <source>
        <dbReference type="ARBA" id="ARBA00044037"/>
    </source>
</evidence>
<feature type="domain" description="DAGKc" evidence="8">
    <location>
        <begin position="112"/>
        <end position="254"/>
    </location>
</feature>
<protein>
    <recommendedName>
        <fullName evidence="7">sphingosine kinase</fullName>
        <ecNumber evidence="7">2.7.1.91</ecNumber>
    </recommendedName>
</protein>
<keyword evidence="3" id="KW-0547">Nucleotide-binding</keyword>
<dbReference type="Proteomes" id="UP001515500">
    <property type="component" value="Chromosome 15"/>
</dbReference>
<evidence type="ECO:0000256" key="4">
    <source>
        <dbReference type="ARBA" id="ARBA00022777"/>
    </source>
</evidence>
<dbReference type="InterPro" id="IPR050187">
    <property type="entry name" value="Lipid_Phosphate_FormReg"/>
</dbReference>
<keyword evidence="5" id="KW-0067">ATP-binding</keyword>
<dbReference type="GO" id="GO:0071215">
    <property type="term" value="P:cellular response to abscisic acid stimulus"/>
    <property type="evidence" value="ECO:0007669"/>
    <property type="project" value="UniProtKB-ARBA"/>
</dbReference>
<evidence type="ECO:0000256" key="1">
    <source>
        <dbReference type="ARBA" id="ARBA00004148"/>
    </source>
</evidence>